<dbReference type="Gene3D" id="3.30.300.330">
    <property type="match status" value="1"/>
</dbReference>
<dbReference type="InterPro" id="IPR004113">
    <property type="entry name" value="FAD-bd_oxidored_4_C"/>
</dbReference>
<dbReference type="GO" id="GO:0008610">
    <property type="term" value="P:lipid biosynthetic process"/>
    <property type="evidence" value="ECO:0007669"/>
    <property type="project" value="InterPro"/>
</dbReference>
<dbReference type="GO" id="GO:0071949">
    <property type="term" value="F:FAD binding"/>
    <property type="evidence" value="ECO:0007669"/>
    <property type="project" value="InterPro"/>
</dbReference>
<dbReference type="PANTHER" id="PTHR46568:SF1">
    <property type="entry name" value="ALKYLDIHYDROXYACETONEPHOSPHATE SYNTHASE, PEROXISOMAL"/>
    <property type="match status" value="1"/>
</dbReference>
<dbReference type="InterPro" id="IPR016171">
    <property type="entry name" value="Vanillyl_alc_oxidase_C-sub2"/>
</dbReference>
<gene>
    <name evidence="9" type="ORF">HYN46_14960</name>
</gene>
<comment type="cofactor">
    <cofactor evidence="6">
        <name>FAD</name>
        <dbReference type="ChEBI" id="CHEBI:57692"/>
    </cofactor>
</comment>
<dbReference type="Gene3D" id="3.30.465.10">
    <property type="match status" value="1"/>
</dbReference>
<evidence type="ECO:0000313" key="9">
    <source>
        <dbReference type="EMBL" id="AXI04028.1"/>
    </source>
</evidence>
<dbReference type="EMBL" id="CP031222">
    <property type="protein sequence ID" value="AXI04028.1"/>
    <property type="molecule type" value="Genomic_DNA"/>
</dbReference>
<dbReference type="PROSITE" id="PS51387">
    <property type="entry name" value="FAD_PCMH"/>
    <property type="match status" value="1"/>
</dbReference>
<reference evidence="9 10" key="1">
    <citation type="submission" date="2018-07" db="EMBL/GenBank/DDBJ databases">
        <title>Genome sequencing of Moraxellaceae gen. HYN0046.</title>
        <authorList>
            <person name="Kim M."/>
            <person name="Yi H."/>
        </authorList>
    </citation>
    <scope>NUCLEOTIDE SEQUENCE [LARGE SCALE GENOMIC DNA]</scope>
    <source>
        <strain evidence="9 10">HYN0046</strain>
    </source>
</reference>
<sequence length="534" mass="58711">MRRWNGWGDDAQDFPLKAKGLEFLGEKLGGKGTILPDASLADVTIKVPPSRLPAHPLVSQDVELRIRHARGESFPDWVAKHSGEFGYFPDGVALPKTGEQVREVLTWAYDHGFTVIIYGGGTSVAGHINVPASDKPVLTLSLEKMDQLLDLNTQSNVATFGAGTPGPRVESQLKEQGYVLGHFPQSWELSTVGGWVASRSSGQQSLRYGRIEQMFAGCTMETPRGQLVIKDIPASSAGPDLREVVMGSEGRIGAITEVKVRVTPLPEHESFHVGFVPDWESGLKMVRELAQGKVQLSLMRLSNADETESHLSLGGDHPLFKAYDRFLSFKKCRNGDRCMFTFGVTGSKRQARFALAEAKLAIDHAGGTYIASSFMGGIWEHSRFRSPYFRNGLWEHGYSVDTFETCINWDKVNACMNAMEQAIKDASDGQPVQVFSHLSHMYGQGCSIYTTYIFKNSDNYAALLTRWQKYKQAAGDAIAQAGGTASHQHGIGRDHAPWLNVEKGAEGMALLHSIVNHFDPKQQLNPGCLLIDES</sequence>
<dbReference type="InterPro" id="IPR016166">
    <property type="entry name" value="FAD-bd_PCMH"/>
</dbReference>
<dbReference type="Pfam" id="PF01565">
    <property type="entry name" value="FAD_binding_4"/>
    <property type="match status" value="1"/>
</dbReference>
<comment type="similarity">
    <text evidence="1">Belongs to the FAD-binding oxidoreductase/transferase type 4 family.</text>
</comment>
<dbReference type="InterPro" id="IPR016169">
    <property type="entry name" value="FAD-bd_PCMH_sub2"/>
</dbReference>
<dbReference type="PANTHER" id="PTHR46568">
    <property type="entry name" value="ALKYLDIHYDROXYACETONEPHOSPHATE SYNTHASE, PEROXISOMAL"/>
    <property type="match status" value="1"/>
</dbReference>
<feature type="site" description="Important for enzyme activity" evidence="7">
    <location>
        <position position="300"/>
    </location>
</feature>
<evidence type="ECO:0000256" key="5">
    <source>
        <dbReference type="PIRSR" id="PIRSR625650-2"/>
    </source>
</evidence>
<evidence type="ECO:0000256" key="3">
    <source>
        <dbReference type="ARBA" id="ARBA00022827"/>
    </source>
</evidence>
<protein>
    <submittedName>
        <fullName evidence="9">FAD-binding oxidoreductase</fullName>
    </submittedName>
</protein>
<feature type="active site" description="Proton donor/acceptor" evidence="4">
    <location>
        <position position="449"/>
    </location>
</feature>
<name>A0A345P9R9_9GAMM</name>
<dbReference type="InterPro" id="IPR006094">
    <property type="entry name" value="Oxid_FAD_bind_N"/>
</dbReference>
<dbReference type="InterPro" id="IPR016164">
    <property type="entry name" value="FAD-linked_Oxase-like_C"/>
</dbReference>
<evidence type="ECO:0000256" key="7">
    <source>
        <dbReference type="PIRSR" id="PIRSR625650-4"/>
    </source>
</evidence>
<evidence type="ECO:0000313" key="10">
    <source>
        <dbReference type="Proteomes" id="UP000253940"/>
    </source>
</evidence>
<dbReference type="InterPro" id="IPR025650">
    <property type="entry name" value="Alkyl-DHAP_Synthase"/>
</dbReference>
<dbReference type="Gene3D" id="3.30.70.3450">
    <property type="match status" value="1"/>
</dbReference>
<dbReference type="SUPFAM" id="SSF56176">
    <property type="entry name" value="FAD-binding/transporter-associated domain-like"/>
    <property type="match status" value="1"/>
</dbReference>
<feature type="domain" description="FAD-binding PCMH-type" evidence="8">
    <location>
        <begin position="85"/>
        <end position="265"/>
    </location>
</feature>
<dbReference type="InterPro" id="IPR036318">
    <property type="entry name" value="FAD-bd_PCMH-like_sf"/>
</dbReference>
<keyword evidence="10" id="KW-1185">Reference proteome</keyword>
<keyword evidence="2" id="KW-0285">Flavoprotein</keyword>
<dbReference type="GO" id="GO:0008609">
    <property type="term" value="F:alkylglycerone-phosphate synthase activity"/>
    <property type="evidence" value="ECO:0007669"/>
    <property type="project" value="InterPro"/>
</dbReference>
<dbReference type="Gene3D" id="3.30.43.10">
    <property type="entry name" value="Uridine Diphospho-n-acetylenolpyruvylglucosamine Reductase, domain 2"/>
    <property type="match status" value="1"/>
</dbReference>
<dbReference type="InterPro" id="IPR016167">
    <property type="entry name" value="FAD-bd_PCMH_sub1"/>
</dbReference>
<dbReference type="Proteomes" id="UP000253940">
    <property type="component" value="Chromosome"/>
</dbReference>
<evidence type="ECO:0000259" key="8">
    <source>
        <dbReference type="PROSITE" id="PS51387"/>
    </source>
</evidence>
<evidence type="ECO:0000256" key="1">
    <source>
        <dbReference type="ARBA" id="ARBA00008000"/>
    </source>
</evidence>
<evidence type="ECO:0000256" key="4">
    <source>
        <dbReference type="PIRSR" id="PIRSR625650-1"/>
    </source>
</evidence>
<dbReference type="Gene3D" id="1.10.45.10">
    <property type="entry name" value="Vanillyl-alcohol Oxidase, Chain A, domain 4"/>
    <property type="match status" value="1"/>
</dbReference>
<proteinExistence type="inferred from homology"/>
<evidence type="ECO:0000256" key="6">
    <source>
        <dbReference type="PIRSR" id="PIRSR625650-3"/>
    </source>
</evidence>
<dbReference type="Pfam" id="PF02913">
    <property type="entry name" value="FAD-oxidase_C"/>
    <property type="match status" value="1"/>
</dbReference>
<accession>A0A345P9R9</accession>
<keyword evidence="3 6" id="KW-0274">FAD</keyword>
<feature type="binding site" evidence="5">
    <location>
        <position position="390"/>
    </location>
    <ligand>
        <name>substrate</name>
    </ligand>
</feature>
<dbReference type="OrthoDB" id="9811557at2"/>
<feature type="binding site" evidence="6">
    <location>
        <begin position="249"/>
        <end position="255"/>
    </location>
    <ligand>
        <name>FAD</name>
        <dbReference type="ChEBI" id="CHEBI:57692"/>
    </ligand>
</feature>
<dbReference type="AlphaFoldDB" id="A0A345P9R9"/>
<evidence type="ECO:0000256" key="2">
    <source>
        <dbReference type="ARBA" id="ARBA00022630"/>
    </source>
</evidence>
<dbReference type="SUPFAM" id="SSF55103">
    <property type="entry name" value="FAD-linked oxidases, C-terminal domain"/>
    <property type="match status" value="1"/>
</dbReference>
<organism evidence="9 10">
    <name type="scientific">Aquirhabdus parva</name>
    <dbReference type="NCBI Taxonomy" id="2283318"/>
    <lineage>
        <taxon>Bacteria</taxon>
        <taxon>Pseudomonadati</taxon>
        <taxon>Pseudomonadota</taxon>
        <taxon>Gammaproteobacteria</taxon>
        <taxon>Moraxellales</taxon>
        <taxon>Moraxellaceae</taxon>
        <taxon>Aquirhabdus</taxon>
    </lineage>
</organism>
<dbReference type="KEGG" id="mbah:HYN46_14960"/>
<dbReference type="RefSeq" id="WP_114900136.1">
    <property type="nucleotide sequence ID" value="NZ_CP031222.1"/>
</dbReference>